<proteinExistence type="predicted"/>
<gene>
    <name evidence="2" type="ORF">OUZ56_026169</name>
</gene>
<organism evidence="2 3">
    <name type="scientific">Daphnia magna</name>
    <dbReference type="NCBI Taxonomy" id="35525"/>
    <lineage>
        <taxon>Eukaryota</taxon>
        <taxon>Metazoa</taxon>
        <taxon>Ecdysozoa</taxon>
        <taxon>Arthropoda</taxon>
        <taxon>Crustacea</taxon>
        <taxon>Branchiopoda</taxon>
        <taxon>Diplostraca</taxon>
        <taxon>Cladocera</taxon>
        <taxon>Anomopoda</taxon>
        <taxon>Daphniidae</taxon>
        <taxon>Daphnia</taxon>
    </lineage>
</organism>
<keyword evidence="3" id="KW-1185">Reference proteome</keyword>
<evidence type="ECO:0000313" key="3">
    <source>
        <dbReference type="Proteomes" id="UP001234178"/>
    </source>
</evidence>
<dbReference type="Proteomes" id="UP001234178">
    <property type="component" value="Unassembled WGS sequence"/>
</dbReference>
<protein>
    <submittedName>
        <fullName evidence="2">Uncharacterized protein</fullName>
    </submittedName>
</protein>
<feature type="compositionally biased region" description="Low complexity" evidence="1">
    <location>
        <begin position="16"/>
        <end position="26"/>
    </location>
</feature>
<evidence type="ECO:0000313" key="2">
    <source>
        <dbReference type="EMBL" id="KAK4013616.1"/>
    </source>
</evidence>
<dbReference type="EMBL" id="JAOYFB010000004">
    <property type="protein sequence ID" value="KAK4013616.1"/>
    <property type="molecule type" value="Genomic_DNA"/>
</dbReference>
<evidence type="ECO:0000256" key="1">
    <source>
        <dbReference type="SAM" id="MobiDB-lite"/>
    </source>
</evidence>
<feature type="region of interest" description="Disordered" evidence="1">
    <location>
        <begin position="1"/>
        <end position="26"/>
    </location>
</feature>
<name>A0ABQ9ZLS8_9CRUS</name>
<sequence>MPLPSQHPLLPDSENPGSSVRPRIPRPVARIQTGIVTDLEPPAVEKLPWSTTVRSLTSPGGSLERPFDRAEATLAACNPVEDPARGVDVDLKPE</sequence>
<comment type="caution">
    <text evidence="2">The sequence shown here is derived from an EMBL/GenBank/DDBJ whole genome shotgun (WGS) entry which is preliminary data.</text>
</comment>
<reference evidence="2 3" key="1">
    <citation type="journal article" date="2023" name="Nucleic Acids Res.">
        <title>The hologenome of Daphnia magna reveals possible DNA methylation and microbiome-mediated evolution of the host genome.</title>
        <authorList>
            <person name="Chaturvedi A."/>
            <person name="Li X."/>
            <person name="Dhandapani V."/>
            <person name="Marshall H."/>
            <person name="Kissane S."/>
            <person name="Cuenca-Cambronero M."/>
            <person name="Asole G."/>
            <person name="Calvet F."/>
            <person name="Ruiz-Romero M."/>
            <person name="Marangio P."/>
            <person name="Guigo R."/>
            <person name="Rago D."/>
            <person name="Mirbahai L."/>
            <person name="Eastwood N."/>
            <person name="Colbourne J.K."/>
            <person name="Zhou J."/>
            <person name="Mallon E."/>
            <person name="Orsini L."/>
        </authorList>
    </citation>
    <scope>NUCLEOTIDE SEQUENCE [LARGE SCALE GENOMIC DNA]</scope>
    <source>
        <strain evidence="2">LRV0_1</strain>
    </source>
</reference>
<accession>A0ABQ9ZLS8</accession>